<dbReference type="RefSeq" id="WP_185123450.1">
    <property type="nucleotide sequence ID" value="NZ_JACJVQ010000030.1"/>
</dbReference>
<dbReference type="Gene3D" id="1.10.3720.10">
    <property type="entry name" value="MetI-like"/>
    <property type="match status" value="1"/>
</dbReference>
<evidence type="ECO:0000256" key="3">
    <source>
        <dbReference type="ARBA" id="ARBA00022475"/>
    </source>
</evidence>
<accession>A0A841T7L0</accession>
<dbReference type="PANTHER" id="PTHR43163">
    <property type="entry name" value="DIPEPTIDE TRANSPORT SYSTEM PERMEASE PROTEIN DPPB-RELATED"/>
    <property type="match status" value="1"/>
</dbReference>
<keyword evidence="4 7" id="KW-0812">Transmembrane</keyword>
<evidence type="ECO:0000256" key="7">
    <source>
        <dbReference type="RuleBase" id="RU363032"/>
    </source>
</evidence>
<evidence type="ECO:0000259" key="8">
    <source>
        <dbReference type="PROSITE" id="PS50928"/>
    </source>
</evidence>
<dbReference type="Pfam" id="PF00528">
    <property type="entry name" value="BPD_transp_1"/>
    <property type="match status" value="1"/>
</dbReference>
<dbReference type="AlphaFoldDB" id="A0A841T7L0"/>
<dbReference type="PANTHER" id="PTHR43163:SF6">
    <property type="entry name" value="DIPEPTIDE TRANSPORT SYSTEM PERMEASE PROTEIN DPPB-RELATED"/>
    <property type="match status" value="1"/>
</dbReference>
<comment type="similarity">
    <text evidence="7">Belongs to the binding-protein-dependent transport system permease family.</text>
</comment>
<feature type="transmembrane region" description="Helical" evidence="7">
    <location>
        <begin position="181"/>
        <end position="199"/>
    </location>
</feature>
<dbReference type="GO" id="GO:0071916">
    <property type="term" value="F:dipeptide transmembrane transporter activity"/>
    <property type="evidence" value="ECO:0007669"/>
    <property type="project" value="TreeGrafter"/>
</dbReference>
<evidence type="ECO:0000256" key="4">
    <source>
        <dbReference type="ARBA" id="ARBA00022692"/>
    </source>
</evidence>
<keyword evidence="10" id="KW-1185">Reference proteome</keyword>
<evidence type="ECO:0000256" key="2">
    <source>
        <dbReference type="ARBA" id="ARBA00022448"/>
    </source>
</evidence>
<evidence type="ECO:0000256" key="5">
    <source>
        <dbReference type="ARBA" id="ARBA00022989"/>
    </source>
</evidence>
<dbReference type="InterPro" id="IPR045621">
    <property type="entry name" value="BPD_transp_1_N"/>
</dbReference>
<dbReference type="EMBL" id="JACJVQ010000030">
    <property type="protein sequence ID" value="MBB6638248.1"/>
    <property type="molecule type" value="Genomic_DNA"/>
</dbReference>
<evidence type="ECO:0000313" key="10">
    <source>
        <dbReference type="Proteomes" id="UP000535838"/>
    </source>
</evidence>
<comment type="subcellular location">
    <subcellularLocation>
        <location evidence="1 7">Cell membrane</location>
        <topology evidence="1 7">Multi-pass membrane protein</topology>
    </subcellularLocation>
</comment>
<feature type="transmembrane region" description="Helical" evidence="7">
    <location>
        <begin position="139"/>
        <end position="161"/>
    </location>
</feature>
<dbReference type="Pfam" id="PF19300">
    <property type="entry name" value="BPD_transp_1_N"/>
    <property type="match status" value="1"/>
</dbReference>
<keyword evidence="6 7" id="KW-0472">Membrane</keyword>
<dbReference type="InterPro" id="IPR035906">
    <property type="entry name" value="MetI-like_sf"/>
</dbReference>
<keyword evidence="2 7" id="KW-0813">Transport</keyword>
<dbReference type="Proteomes" id="UP000535838">
    <property type="component" value="Unassembled WGS sequence"/>
</dbReference>
<dbReference type="SUPFAM" id="SSF161098">
    <property type="entry name" value="MetI-like"/>
    <property type="match status" value="1"/>
</dbReference>
<evidence type="ECO:0000256" key="1">
    <source>
        <dbReference type="ARBA" id="ARBA00004651"/>
    </source>
</evidence>
<dbReference type="PROSITE" id="PS50928">
    <property type="entry name" value="ABC_TM1"/>
    <property type="match status" value="1"/>
</dbReference>
<dbReference type="CDD" id="cd06261">
    <property type="entry name" value="TM_PBP2"/>
    <property type="match status" value="1"/>
</dbReference>
<name>A0A841T7L0_9BACL</name>
<evidence type="ECO:0000313" key="9">
    <source>
        <dbReference type="EMBL" id="MBB6638248.1"/>
    </source>
</evidence>
<keyword evidence="3" id="KW-1003">Cell membrane</keyword>
<evidence type="ECO:0000256" key="6">
    <source>
        <dbReference type="ARBA" id="ARBA00023136"/>
    </source>
</evidence>
<dbReference type="GO" id="GO:0005886">
    <property type="term" value="C:plasma membrane"/>
    <property type="evidence" value="ECO:0007669"/>
    <property type="project" value="UniProtKB-SubCell"/>
</dbReference>
<feature type="transmembrane region" description="Helical" evidence="7">
    <location>
        <begin position="96"/>
        <end position="118"/>
    </location>
</feature>
<comment type="caution">
    <text evidence="9">The sequence shown here is derived from an EMBL/GenBank/DDBJ whole genome shotgun (WGS) entry which is preliminary data.</text>
</comment>
<proteinExistence type="inferred from homology"/>
<gene>
    <name evidence="9" type="ORF">H7B67_29305</name>
</gene>
<dbReference type="InterPro" id="IPR000515">
    <property type="entry name" value="MetI-like"/>
</dbReference>
<keyword evidence="5 7" id="KW-1133">Transmembrane helix</keyword>
<sequence>MNYYFRRLFTLALTVVLVLILTFSVFRVIPGDPALAILGVEASQEQIEMLSEKLGTDRPMAVQLLEWFRGAATLDLGTSLRYSEPVSDLIASRLPVTLILALESVAIVIAFSIPLGIAAARRPGKAADLAVSVLTQLGLAVPSFWMGILLLLLFGLTLNWVPVSTYVGWDENPWLALRSTFLPAAALAIPQIAIVVRYLRTSLLEQLNLDYVRTARSKGLGDRAVLYGHALRNSLLPVATVIGIQFGELLAGSLVIEQVFSLPGFGSLLISAIGNRDYPLVQGLVLFIAASVIVVNFLVDLSYRWLDPKIKLR</sequence>
<feature type="transmembrane region" description="Helical" evidence="7">
    <location>
        <begin position="280"/>
        <end position="303"/>
    </location>
</feature>
<organism evidence="9 10">
    <name type="scientific">Cohnella thailandensis</name>
    <dbReference type="NCBI Taxonomy" id="557557"/>
    <lineage>
        <taxon>Bacteria</taxon>
        <taxon>Bacillati</taxon>
        <taxon>Bacillota</taxon>
        <taxon>Bacilli</taxon>
        <taxon>Bacillales</taxon>
        <taxon>Paenibacillaceae</taxon>
        <taxon>Cohnella</taxon>
    </lineage>
</organism>
<feature type="transmembrane region" description="Helical" evidence="7">
    <location>
        <begin position="235"/>
        <end position="260"/>
    </location>
</feature>
<protein>
    <submittedName>
        <fullName evidence="9">ABC transporter permease</fullName>
    </submittedName>
</protein>
<feature type="domain" description="ABC transmembrane type-1" evidence="8">
    <location>
        <begin position="94"/>
        <end position="299"/>
    </location>
</feature>
<reference evidence="9 10" key="1">
    <citation type="submission" date="2020-08" db="EMBL/GenBank/DDBJ databases">
        <title>Cohnella phylogeny.</title>
        <authorList>
            <person name="Dunlap C."/>
        </authorList>
    </citation>
    <scope>NUCLEOTIDE SEQUENCE [LARGE SCALE GENOMIC DNA]</scope>
    <source>
        <strain evidence="9 10">DSM 25241</strain>
    </source>
</reference>